<accession>A0A7I8KUF6</accession>
<evidence type="ECO:0000313" key="3">
    <source>
        <dbReference type="Proteomes" id="UP000663760"/>
    </source>
</evidence>
<gene>
    <name evidence="2" type="ORF">SI8410_08011302</name>
</gene>
<dbReference type="Pfam" id="PF07727">
    <property type="entry name" value="RVT_2"/>
    <property type="match status" value="1"/>
</dbReference>
<sequence>MDVEMEALQKNHTWDLVPLPAGKKAVGCKWVYTPKFDADGSLERYKARLVAKGYTQSYGIDYLETFAPVAKLNTVRILIALAAKLIWEIHQFDVKNAFLYGELEEEVYMTIPLGYPLSNQSGVVCRLKQAFYGLKQSPQAWFGRFTKTMKS</sequence>
<reference evidence="2" key="1">
    <citation type="submission" date="2020-02" db="EMBL/GenBank/DDBJ databases">
        <authorList>
            <person name="Scholz U."/>
            <person name="Mascher M."/>
            <person name="Fiebig A."/>
        </authorList>
    </citation>
    <scope>NUCLEOTIDE SEQUENCE</scope>
</reference>
<evidence type="ECO:0000313" key="2">
    <source>
        <dbReference type="EMBL" id="CAA7400624.1"/>
    </source>
</evidence>
<keyword evidence="3" id="KW-1185">Reference proteome</keyword>
<protein>
    <recommendedName>
        <fullName evidence="1">Reverse transcriptase Ty1/copia-type domain-containing protein</fullName>
    </recommendedName>
</protein>
<name>A0A7I8KUF6_SPIIN</name>
<dbReference type="InterPro" id="IPR013103">
    <property type="entry name" value="RVT_2"/>
</dbReference>
<dbReference type="PANTHER" id="PTHR43383">
    <property type="entry name" value="NODULIN 6"/>
    <property type="match status" value="1"/>
</dbReference>
<organism evidence="2 3">
    <name type="scientific">Spirodela intermedia</name>
    <name type="common">Intermediate duckweed</name>
    <dbReference type="NCBI Taxonomy" id="51605"/>
    <lineage>
        <taxon>Eukaryota</taxon>
        <taxon>Viridiplantae</taxon>
        <taxon>Streptophyta</taxon>
        <taxon>Embryophyta</taxon>
        <taxon>Tracheophyta</taxon>
        <taxon>Spermatophyta</taxon>
        <taxon>Magnoliopsida</taxon>
        <taxon>Liliopsida</taxon>
        <taxon>Araceae</taxon>
        <taxon>Lemnoideae</taxon>
        <taxon>Spirodela</taxon>
    </lineage>
</organism>
<dbReference type="InterPro" id="IPR043502">
    <property type="entry name" value="DNA/RNA_pol_sf"/>
</dbReference>
<dbReference type="OrthoDB" id="1930494at2759"/>
<dbReference type="AlphaFoldDB" id="A0A7I8KUF6"/>
<proteinExistence type="predicted"/>
<dbReference type="EMBL" id="LR746271">
    <property type="protein sequence ID" value="CAA7400624.1"/>
    <property type="molecule type" value="Genomic_DNA"/>
</dbReference>
<evidence type="ECO:0000259" key="1">
    <source>
        <dbReference type="Pfam" id="PF07727"/>
    </source>
</evidence>
<dbReference type="SUPFAM" id="SSF56672">
    <property type="entry name" value="DNA/RNA polymerases"/>
    <property type="match status" value="1"/>
</dbReference>
<dbReference type="PANTHER" id="PTHR43383:SF2">
    <property type="entry name" value="AMIDOHYDROLASE 2 FAMILY PROTEIN"/>
    <property type="match status" value="1"/>
</dbReference>
<feature type="domain" description="Reverse transcriptase Ty1/copia-type" evidence="1">
    <location>
        <begin position="11"/>
        <end position="150"/>
    </location>
</feature>
<dbReference type="Proteomes" id="UP000663760">
    <property type="component" value="Chromosome 8"/>
</dbReference>